<dbReference type="RefSeq" id="WP_380563296.1">
    <property type="nucleotide sequence ID" value="NZ_JBEUKS010000001.1"/>
</dbReference>
<reference evidence="1 2" key="1">
    <citation type="submission" date="2024-06" db="EMBL/GenBank/DDBJ databases">
        <authorList>
            <person name="Lee S.D."/>
        </authorList>
    </citation>
    <scope>NUCLEOTIDE SEQUENCE [LARGE SCALE GENOMIC DNA]</scope>
    <source>
        <strain evidence="1 2">N1-10</strain>
    </source>
</reference>
<organism evidence="1 2">
    <name type="scientific">Streptacidiphilus jeojiensis</name>
    <dbReference type="NCBI Taxonomy" id="3229225"/>
    <lineage>
        <taxon>Bacteria</taxon>
        <taxon>Bacillati</taxon>
        <taxon>Actinomycetota</taxon>
        <taxon>Actinomycetes</taxon>
        <taxon>Kitasatosporales</taxon>
        <taxon>Streptomycetaceae</taxon>
        <taxon>Streptacidiphilus</taxon>
    </lineage>
</organism>
<sequence length="84" mass="9521">MNSTTQPGEALHHLTTLLHTRFRIPLALLLPDATFESFKLDSLDIEEIRMTICDAYGFDLWRDAYDPQTTLGRAADALNRGEDL</sequence>
<accession>A0ABV6XHL3</accession>
<dbReference type="Proteomes" id="UP001592581">
    <property type="component" value="Unassembled WGS sequence"/>
</dbReference>
<evidence type="ECO:0000313" key="1">
    <source>
        <dbReference type="EMBL" id="MFC1437745.1"/>
    </source>
</evidence>
<evidence type="ECO:0008006" key="3">
    <source>
        <dbReference type="Google" id="ProtNLM"/>
    </source>
</evidence>
<evidence type="ECO:0000313" key="2">
    <source>
        <dbReference type="Proteomes" id="UP001592581"/>
    </source>
</evidence>
<protein>
    <recommendedName>
        <fullName evidence="3">Acyl carrier protein</fullName>
    </recommendedName>
</protein>
<dbReference type="InterPro" id="IPR036736">
    <property type="entry name" value="ACP-like_sf"/>
</dbReference>
<dbReference type="Gene3D" id="1.10.1200.10">
    <property type="entry name" value="ACP-like"/>
    <property type="match status" value="1"/>
</dbReference>
<dbReference type="EMBL" id="JBEUKS010000001">
    <property type="protein sequence ID" value="MFC1437745.1"/>
    <property type="molecule type" value="Genomic_DNA"/>
</dbReference>
<gene>
    <name evidence="1" type="ORF">ABUW04_05690</name>
</gene>
<dbReference type="SUPFAM" id="SSF47336">
    <property type="entry name" value="ACP-like"/>
    <property type="match status" value="1"/>
</dbReference>
<keyword evidence="2" id="KW-1185">Reference proteome</keyword>
<proteinExistence type="predicted"/>
<name>A0ABV6XHL3_9ACTN</name>
<comment type="caution">
    <text evidence="1">The sequence shown here is derived from an EMBL/GenBank/DDBJ whole genome shotgun (WGS) entry which is preliminary data.</text>
</comment>